<accession>A0A3F3PL66</accession>
<dbReference type="EMBL" id="KZ852085">
    <property type="protein sequence ID" value="RDH27675.1"/>
    <property type="molecule type" value="Genomic_DNA"/>
</dbReference>
<protein>
    <submittedName>
        <fullName evidence="1">Uncharacterized protein</fullName>
    </submittedName>
</protein>
<proteinExistence type="predicted"/>
<dbReference type="AlphaFoldDB" id="A0A3F3PL66"/>
<dbReference type="Proteomes" id="UP000253729">
    <property type="component" value="Unassembled WGS sequence"/>
</dbReference>
<evidence type="ECO:0000313" key="2">
    <source>
        <dbReference type="Proteomes" id="UP000253729"/>
    </source>
</evidence>
<organism evidence="1 2">
    <name type="scientific">Aspergillus welwitschiae</name>
    <dbReference type="NCBI Taxonomy" id="1341132"/>
    <lineage>
        <taxon>Eukaryota</taxon>
        <taxon>Fungi</taxon>
        <taxon>Dikarya</taxon>
        <taxon>Ascomycota</taxon>
        <taxon>Pezizomycotina</taxon>
        <taxon>Eurotiomycetes</taxon>
        <taxon>Eurotiomycetidae</taxon>
        <taxon>Eurotiales</taxon>
        <taxon>Aspergillaceae</taxon>
        <taxon>Aspergillus</taxon>
        <taxon>Aspergillus subgen. Circumdati</taxon>
    </lineage>
</organism>
<name>A0A3F3PL66_9EURO</name>
<sequence length="123" mass="13456">MTMIRPAGPASCITLSEISLSLFTVLNQLWPFSPTGLTAKDRSAGPSAPAGWIVDPSRFCDLEVFNFSPKAFQVMKNAIAGPFNFTWSTDKRASQITGVNNDHIIVIDREGWAPDGTKGRRSR</sequence>
<dbReference type="RefSeq" id="XP_026620697.1">
    <property type="nucleotide sequence ID" value="XM_026768127.1"/>
</dbReference>
<keyword evidence="2" id="KW-1185">Reference proteome</keyword>
<gene>
    <name evidence="1" type="ORF">BDQ94DRAFT_153323</name>
</gene>
<dbReference type="GeneID" id="38136483"/>
<reference evidence="1 2" key="1">
    <citation type="submission" date="2018-07" db="EMBL/GenBank/DDBJ databases">
        <title>The genomes of Aspergillus section Nigri reveals drivers in fungal speciation.</title>
        <authorList>
            <consortium name="DOE Joint Genome Institute"/>
            <person name="Vesth T.C."/>
            <person name="Nybo J."/>
            <person name="Theobald S."/>
            <person name="Brandl J."/>
            <person name="Frisvad J.C."/>
            <person name="Nielsen K.F."/>
            <person name="Lyhne E.K."/>
            <person name="Kogle M.E."/>
            <person name="Kuo A."/>
            <person name="Riley R."/>
            <person name="Clum A."/>
            <person name="Nolan M."/>
            <person name="Lipzen A."/>
            <person name="Salamov A."/>
            <person name="Henrissat B."/>
            <person name="Wiebenga A."/>
            <person name="De vries R.P."/>
            <person name="Grigoriev I.V."/>
            <person name="Mortensen U.H."/>
            <person name="Andersen M.R."/>
            <person name="Baker S.E."/>
        </authorList>
    </citation>
    <scope>NUCLEOTIDE SEQUENCE [LARGE SCALE GENOMIC DNA]</scope>
    <source>
        <strain evidence="1 2">CBS 139.54b</strain>
    </source>
</reference>
<evidence type="ECO:0000313" key="1">
    <source>
        <dbReference type="EMBL" id="RDH27675.1"/>
    </source>
</evidence>